<protein>
    <recommendedName>
        <fullName evidence="2">Glycosyltransferase</fullName>
    </recommendedName>
</protein>
<evidence type="ECO:0008006" key="2">
    <source>
        <dbReference type="Google" id="ProtNLM"/>
    </source>
</evidence>
<name>A0A6C0D8I1_9ZZZZ</name>
<evidence type="ECO:0000313" key="1">
    <source>
        <dbReference type="EMBL" id="QHT12817.1"/>
    </source>
</evidence>
<reference evidence="1" key="1">
    <citation type="journal article" date="2020" name="Nature">
        <title>Giant virus diversity and host interactions through global metagenomics.</title>
        <authorList>
            <person name="Schulz F."/>
            <person name="Roux S."/>
            <person name="Paez-Espino D."/>
            <person name="Jungbluth S."/>
            <person name="Walsh D.A."/>
            <person name="Denef V.J."/>
            <person name="McMahon K.D."/>
            <person name="Konstantinidis K.T."/>
            <person name="Eloe-Fadrosh E.A."/>
            <person name="Kyrpides N.C."/>
            <person name="Woyke T."/>
        </authorList>
    </citation>
    <scope>NUCLEOTIDE SEQUENCE</scope>
    <source>
        <strain evidence="1">GVMAG-M-3300023174-130</strain>
    </source>
</reference>
<dbReference type="EMBL" id="MN739551">
    <property type="protein sequence ID" value="QHT12817.1"/>
    <property type="molecule type" value="Genomic_DNA"/>
</dbReference>
<accession>A0A6C0D8I1</accession>
<proteinExistence type="predicted"/>
<dbReference type="AlphaFoldDB" id="A0A6C0D8I1"/>
<organism evidence="1">
    <name type="scientific">viral metagenome</name>
    <dbReference type="NCBI Taxonomy" id="1070528"/>
    <lineage>
        <taxon>unclassified sequences</taxon>
        <taxon>metagenomes</taxon>
        <taxon>organismal metagenomes</taxon>
    </lineage>
</organism>
<sequence>MEKIEKMEDIEISDKFGFIILRHINSFETNKFWIDCYHSIRKFYPECYIIIVDDNSIFDFVSNIQLYKTTVIFSEFKGRGEFLPYYYYLKYKQFETAVIIHDTVFLNQPIDFTVDKYKMIWEFDNCWKSFDTEDEANMIKLFGDQELTDFYENKSLWSGCFGGMSIISHEYLTFINNKYDITRLVNFIKTRNSRMSFERVIACLLQKNYKKETLLGDIHKYCRWGVSYNERNNYNHLPLLKVWFGR</sequence>